<evidence type="ECO:0000313" key="3">
    <source>
        <dbReference type="Proteomes" id="UP000672657"/>
    </source>
</evidence>
<dbReference type="GO" id="GO:0004316">
    <property type="term" value="F:3-oxoacyl-[acyl-carrier-protein] reductase (NADPH) activity"/>
    <property type="evidence" value="ECO:0007669"/>
    <property type="project" value="UniProtKB-EC"/>
</dbReference>
<name>A0ABM8TMA9_9BURK</name>
<gene>
    <name evidence="2" type="primary">fabG_15</name>
    <name evidence="2" type="ORF">LMG26411_04537</name>
</gene>
<sequence length="246" mass="26199">MTNVTIAGERVLVTGASRGIGRAVMRRLAADGYSVVGLARNRPDDLQSHEEFHCVDLSDPESTRKLVSELAAERPFYGLINNAAMAPTTSLDDCTIEDMIEAAKLNLHATLICTQAVVPGMRATQRGRIVNLSSRAALGKVNRTAYSASKAGVVGMSRTAALELAEHNITVNVIAPGPIATELFRTASRPDDPRTKALVAAVPLQRVGEPEEIAHAVAFLLDPRGGFMTGQTLYIDGGLTVSMVHL</sequence>
<keyword evidence="3" id="KW-1185">Reference proteome</keyword>
<comment type="caution">
    <text evidence="2">The sequence shown here is derived from an EMBL/GenBank/DDBJ whole genome shotgun (WGS) entry which is preliminary data.</text>
</comment>
<dbReference type="Proteomes" id="UP000672657">
    <property type="component" value="Unassembled WGS sequence"/>
</dbReference>
<accession>A0ABM8TMA9</accession>
<dbReference type="CDD" id="cd05233">
    <property type="entry name" value="SDR_c"/>
    <property type="match status" value="1"/>
</dbReference>
<evidence type="ECO:0000313" key="2">
    <source>
        <dbReference type="EMBL" id="CAG2154110.1"/>
    </source>
</evidence>
<dbReference type="InterPro" id="IPR002347">
    <property type="entry name" value="SDR_fam"/>
</dbReference>
<dbReference type="EC" id="1.1.1.100" evidence="2"/>
<dbReference type="SUPFAM" id="SSF51735">
    <property type="entry name" value="NAD(P)-binding Rossmann-fold domains"/>
    <property type="match status" value="1"/>
</dbReference>
<reference evidence="2 3" key="1">
    <citation type="submission" date="2021-03" db="EMBL/GenBank/DDBJ databases">
        <authorList>
            <person name="Peeters C."/>
        </authorList>
    </citation>
    <scope>NUCLEOTIDE SEQUENCE [LARGE SCALE GENOMIC DNA]</scope>
    <source>
        <strain evidence="2 3">LMG 26411</strain>
    </source>
</reference>
<dbReference type="PROSITE" id="PS00061">
    <property type="entry name" value="ADH_SHORT"/>
    <property type="match status" value="1"/>
</dbReference>
<protein>
    <submittedName>
        <fullName evidence="2">3-oxoacyl-[acyl-carrier-protein] reductase FabG</fullName>
        <ecNumber evidence="2">1.1.1.100</ecNumber>
    </submittedName>
</protein>
<proteinExistence type="inferred from homology"/>
<dbReference type="PRINTS" id="PR00081">
    <property type="entry name" value="GDHRDH"/>
</dbReference>
<dbReference type="InterPro" id="IPR036291">
    <property type="entry name" value="NAD(P)-bd_dom_sf"/>
</dbReference>
<dbReference type="PRINTS" id="PR00080">
    <property type="entry name" value="SDRFAMILY"/>
</dbReference>
<comment type="similarity">
    <text evidence="1">Belongs to the short-chain dehydrogenases/reductases (SDR) family.</text>
</comment>
<dbReference type="RefSeq" id="WP_244873968.1">
    <property type="nucleotide sequence ID" value="NZ_CAJPVI010000030.1"/>
</dbReference>
<dbReference type="PANTHER" id="PTHR42879">
    <property type="entry name" value="3-OXOACYL-(ACYL-CARRIER-PROTEIN) REDUCTASE"/>
    <property type="match status" value="1"/>
</dbReference>
<organism evidence="2 3">
    <name type="scientific">Cupriavidus numazuensis</name>
    <dbReference type="NCBI Taxonomy" id="221992"/>
    <lineage>
        <taxon>Bacteria</taxon>
        <taxon>Pseudomonadati</taxon>
        <taxon>Pseudomonadota</taxon>
        <taxon>Betaproteobacteria</taxon>
        <taxon>Burkholderiales</taxon>
        <taxon>Burkholderiaceae</taxon>
        <taxon>Cupriavidus</taxon>
    </lineage>
</organism>
<dbReference type="Pfam" id="PF13561">
    <property type="entry name" value="adh_short_C2"/>
    <property type="match status" value="1"/>
</dbReference>
<evidence type="ECO:0000256" key="1">
    <source>
        <dbReference type="ARBA" id="ARBA00006484"/>
    </source>
</evidence>
<dbReference type="InterPro" id="IPR050259">
    <property type="entry name" value="SDR"/>
</dbReference>
<dbReference type="InterPro" id="IPR020904">
    <property type="entry name" value="Sc_DH/Rdtase_CS"/>
</dbReference>
<dbReference type="Gene3D" id="3.40.50.720">
    <property type="entry name" value="NAD(P)-binding Rossmann-like Domain"/>
    <property type="match status" value="1"/>
</dbReference>
<dbReference type="EMBL" id="CAJPVI010000030">
    <property type="protein sequence ID" value="CAG2154110.1"/>
    <property type="molecule type" value="Genomic_DNA"/>
</dbReference>
<keyword evidence="2" id="KW-0560">Oxidoreductase</keyword>